<evidence type="ECO:0000313" key="6">
    <source>
        <dbReference type="Proteomes" id="UP000232631"/>
    </source>
</evidence>
<feature type="transmembrane region" description="Helical" evidence="1">
    <location>
        <begin position="30"/>
        <end position="50"/>
    </location>
</feature>
<reference evidence="6 7" key="1">
    <citation type="submission" date="2016-10" db="EMBL/GenBank/DDBJ databases">
        <title>Comparative genomics between deep and shallow subseafloor isolates.</title>
        <authorList>
            <person name="Ishii S."/>
            <person name="Miller J.R."/>
            <person name="Sutton G."/>
            <person name="Suzuki S."/>
            <person name="Methe B."/>
            <person name="Inagaki F."/>
            <person name="Imachi H."/>
        </authorList>
    </citation>
    <scope>NUCLEOTIDE SEQUENCE [LARGE SCALE GENOMIC DNA]</scope>
    <source>
        <strain evidence="3 6">A8p</strain>
        <strain evidence="2 7">MO-MB1</strain>
    </source>
</reference>
<dbReference type="EMBL" id="CP017766">
    <property type="protein sequence ID" value="AUB56151.1"/>
    <property type="molecule type" value="Genomic_DNA"/>
</dbReference>
<dbReference type="Proteomes" id="UP000586031">
    <property type="component" value="Unassembled WGS sequence"/>
</dbReference>
<dbReference type="Proteomes" id="UP000232806">
    <property type="component" value="Chromosome"/>
</dbReference>
<keyword evidence="1" id="KW-1133">Transmembrane helix</keyword>
<reference evidence="4" key="2">
    <citation type="journal article" date="2020" name="bioRxiv">
        <title>A rank-normalized archaeal taxonomy based on genome phylogeny resolves widespread incomplete and uneven classifications.</title>
        <authorList>
            <person name="Rinke C."/>
            <person name="Chuvochina M."/>
            <person name="Mussig A.J."/>
            <person name="Chaumeil P.-A."/>
            <person name="Waite D.W."/>
            <person name="Whitman W.B."/>
            <person name="Parks D.H."/>
            <person name="Hugenholtz P."/>
        </authorList>
    </citation>
    <scope>NUCLEOTIDE SEQUENCE</scope>
    <source>
        <strain evidence="4">UBA11802</strain>
    </source>
</reference>
<dbReference type="EMBL" id="CP017768">
    <property type="protein sequence ID" value="AUB59979.1"/>
    <property type="molecule type" value="Genomic_DNA"/>
</dbReference>
<evidence type="ECO:0000313" key="5">
    <source>
        <dbReference type="EMBL" id="NMO08698.1"/>
    </source>
</evidence>
<keyword evidence="1" id="KW-0472">Membrane</keyword>
<dbReference type="AlphaFoldDB" id="A0A2H4VPG0"/>
<evidence type="ECO:0000313" key="3">
    <source>
        <dbReference type="EMBL" id="AUB59979.1"/>
    </source>
</evidence>
<dbReference type="OrthoDB" id="80113at2157"/>
<dbReference type="KEGG" id="msub:BK009_04375"/>
<dbReference type="GeneID" id="35124780"/>
<dbReference type="Proteomes" id="UP000591058">
    <property type="component" value="Unassembled WGS sequence"/>
</dbReference>
<accession>A0A2H4VDJ4</accession>
<protein>
    <recommendedName>
        <fullName evidence="9">DUF3307 domain-containing protein</fullName>
    </recommendedName>
</protein>
<organism evidence="3 6">
    <name type="scientific">Methanobacterium subterraneum</name>
    <dbReference type="NCBI Taxonomy" id="59277"/>
    <lineage>
        <taxon>Archaea</taxon>
        <taxon>Methanobacteriati</taxon>
        <taxon>Methanobacteriota</taxon>
        <taxon>Methanomada group</taxon>
        <taxon>Methanobacteria</taxon>
        <taxon>Methanobacteriales</taxon>
        <taxon>Methanobacteriaceae</taxon>
        <taxon>Methanobacterium</taxon>
    </lineage>
</organism>
<keyword evidence="6" id="KW-1185">Reference proteome</keyword>
<proteinExistence type="predicted"/>
<evidence type="ECO:0000313" key="8">
    <source>
        <dbReference type="Proteomes" id="UP000591058"/>
    </source>
</evidence>
<dbReference type="EMBL" id="JABBYL010000008">
    <property type="protein sequence ID" value="NMO08698.1"/>
    <property type="molecule type" value="Genomic_DNA"/>
</dbReference>
<reference evidence="5 8" key="3">
    <citation type="submission" date="2020-04" db="EMBL/GenBank/DDBJ databases">
        <title>Draft genome of Methanobacterium subterraneum isolated from animal feces.</title>
        <authorList>
            <person name="Ouboter H.T."/>
            <person name="Berger S."/>
            <person name="Gungor E."/>
            <person name="Jetten M.S.M."/>
            <person name="Welte C.U."/>
        </authorList>
    </citation>
    <scope>NUCLEOTIDE SEQUENCE [LARGE SCALE GENOMIC DNA]</scope>
    <source>
        <strain evidence="5">HO_2020</strain>
    </source>
</reference>
<name>A0A2H4VPG0_9EURY</name>
<evidence type="ECO:0000313" key="4">
    <source>
        <dbReference type="EMBL" id="HII84691.1"/>
    </source>
</evidence>
<evidence type="ECO:0000313" key="7">
    <source>
        <dbReference type="Proteomes" id="UP000232806"/>
    </source>
</evidence>
<gene>
    <name evidence="2" type="ORF">BK007_09125</name>
    <name evidence="3" type="ORF">BK009_04375</name>
    <name evidence="4" type="ORF">HA271_07665</name>
    <name evidence="5" type="ORF">HG719_02460</name>
</gene>
<evidence type="ECO:0000256" key="1">
    <source>
        <dbReference type="SAM" id="Phobius"/>
    </source>
</evidence>
<sequence>MEILWFYIAVILAVSDEAHSQIFWKVFFDFYVLLAGMIQRIMGSNIRMWVVHEVLEAVFHFILLSLVFLSLEIGFLAAVIHLVVDLYHEVAGLKMNYLQHRALHFTVESLFFIMILGI</sequence>
<dbReference type="RefSeq" id="WP_100906126.1">
    <property type="nucleotide sequence ID" value="NZ_CP017766.1"/>
</dbReference>
<keyword evidence="1" id="KW-0812">Transmembrane</keyword>
<accession>A0A2H4VPG0</accession>
<dbReference type="Proteomes" id="UP000232631">
    <property type="component" value="Chromosome"/>
</dbReference>
<evidence type="ECO:0008006" key="9">
    <source>
        <dbReference type="Google" id="ProtNLM"/>
    </source>
</evidence>
<evidence type="ECO:0000313" key="2">
    <source>
        <dbReference type="EMBL" id="AUB56151.1"/>
    </source>
</evidence>
<dbReference type="EMBL" id="DUHE01000213">
    <property type="protein sequence ID" value="HII84691.1"/>
    <property type="molecule type" value="Genomic_DNA"/>
</dbReference>
<feature type="transmembrane region" description="Helical" evidence="1">
    <location>
        <begin position="57"/>
        <end position="80"/>
    </location>
</feature>